<reference evidence="2 3" key="1">
    <citation type="submission" date="2024-07" db="EMBL/GenBank/DDBJ databases">
        <title>Section-level genome sequencing and comparative genomics of Aspergillus sections Usti and Cavernicolus.</title>
        <authorList>
            <consortium name="Lawrence Berkeley National Laboratory"/>
            <person name="Nybo J.L."/>
            <person name="Vesth T.C."/>
            <person name="Theobald S."/>
            <person name="Frisvad J.C."/>
            <person name="Larsen T.O."/>
            <person name="Kjaerboelling I."/>
            <person name="Rothschild-Mancinelli K."/>
            <person name="Lyhne E.K."/>
            <person name="Kogle M.E."/>
            <person name="Barry K."/>
            <person name="Clum A."/>
            <person name="Na H."/>
            <person name="Ledsgaard L."/>
            <person name="Lin J."/>
            <person name="Lipzen A."/>
            <person name="Kuo A."/>
            <person name="Riley R."/>
            <person name="Mondo S."/>
            <person name="Labutti K."/>
            <person name="Haridas S."/>
            <person name="Pangalinan J."/>
            <person name="Salamov A.A."/>
            <person name="Simmons B.A."/>
            <person name="Magnuson J.K."/>
            <person name="Chen J."/>
            <person name="Drula E."/>
            <person name="Henrissat B."/>
            <person name="Wiebenga A."/>
            <person name="Lubbers R.J."/>
            <person name="Gomes A.C."/>
            <person name="Makela M.R."/>
            <person name="Stajich J."/>
            <person name="Grigoriev I.V."/>
            <person name="Mortensen U.H."/>
            <person name="De Vries R.P."/>
            <person name="Baker S.E."/>
            <person name="Andersen M.R."/>
        </authorList>
    </citation>
    <scope>NUCLEOTIDE SEQUENCE [LARGE SCALE GENOMIC DNA]</scope>
    <source>
        <strain evidence="2 3">CBS 588.65</strain>
    </source>
</reference>
<name>A0ABR4H6M0_9EURO</name>
<dbReference type="Proteomes" id="UP001610334">
    <property type="component" value="Unassembled WGS sequence"/>
</dbReference>
<keyword evidence="3" id="KW-1185">Reference proteome</keyword>
<accession>A0ABR4H6M0</accession>
<evidence type="ECO:0000256" key="1">
    <source>
        <dbReference type="SAM" id="Phobius"/>
    </source>
</evidence>
<keyword evidence="1" id="KW-1133">Transmembrane helix</keyword>
<proteinExistence type="predicted"/>
<organism evidence="2 3">
    <name type="scientific">Aspergillus granulosus</name>
    <dbReference type="NCBI Taxonomy" id="176169"/>
    <lineage>
        <taxon>Eukaryota</taxon>
        <taxon>Fungi</taxon>
        <taxon>Dikarya</taxon>
        <taxon>Ascomycota</taxon>
        <taxon>Pezizomycotina</taxon>
        <taxon>Eurotiomycetes</taxon>
        <taxon>Eurotiomycetidae</taxon>
        <taxon>Eurotiales</taxon>
        <taxon>Aspergillaceae</taxon>
        <taxon>Aspergillus</taxon>
        <taxon>Aspergillus subgen. Nidulantes</taxon>
    </lineage>
</organism>
<sequence>MWSRSRFAAEGNCFAFRLWPYNLTNTGFLLSLLHLYAPIFYISKYALERGMSSQMALYQVGILNAPSFFGARCPILRETRWAG</sequence>
<comment type="caution">
    <text evidence="2">The sequence shown here is derived from an EMBL/GenBank/DDBJ whole genome shotgun (WGS) entry which is preliminary data.</text>
</comment>
<gene>
    <name evidence="2" type="ORF">BJX63DRAFT_400621</name>
</gene>
<feature type="transmembrane region" description="Helical" evidence="1">
    <location>
        <begin position="28"/>
        <end position="47"/>
    </location>
</feature>
<keyword evidence="1" id="KW-0812">Transmembrane</keyword>
<keyword evidence="1" id="KW-0472">Membrane</keyword>
<evidence type="ECO:0000313" key="2">
    <source>
        <dbReference type="EMBL" id="KAL2810975.1"/>
    </source>
</evidence>
<dbReference type="EMBL" id="JBFXLT010000064">
    <property type="protein sequence ID" value="KAL2810975.1"/>
    <property type="molecule type" value="Genomic_DNA"/>
</dbReference>
<protein>
    <submittedName>
        <fullName evidence="2">Uncharacterized protein</fullName>
    </submittedName>
</protein>
<evidence type="ECO:0000313" key="3">
    <source>
        <dbReference type="Proteomes" id="UP001610334"/>
    </source>
</evidence>